<dbReference type="InterPro" id="IPR008969">
    <property type="entry name" value="CarboxyPept-like_regulatory"/>
</dbReference>
<gene>
    <name evidence="1" type="ORF">SanaruYs_38280</name>
</gene>
<reference evidence="1 2" key="1">
    <citation type="submission" date="2018-11" db="EMBL/GenBank/DDBJ databases">
        <title>Chryseotalea sanarue gen. nov., sp., nov., a member of the family Cytophagaceae, isolated from a brackish lake in Hamamatsu Japan.</title>
        <authorList>
            <person name="Maejima Y."/>
            <person name="Iino T."/>
            <person name="Muraguchi Y."/>
            <person name="Fukuda K."/>
            <person name="Ohkuma M."/>
            <person name="Moriuchi R."/>
            <person name="Dohra H."/>
            <person name="Kimbara K."/>
            <person name="Shintani M."/>
        </authorList>
    </citation>
    <scope>NUCLEOTIDE SEQUENCE [LARGE SCALE GENOMIC DNA]</scope>
    <source>
        <strain evidence="1 2">Ys</strain>
    </source>
</reference>
<protein>
    <recommendedName>
        <fullName evidence="3">Carboxypeptidase-like regulatory domain-containing protein</fullName>
    </recommendedName>
</protein>
<evidence type="ECO:0008006" key="3">
    <source>
        <dbReference type="Google" id="ProtNLM"/>
    </source>
</evidence>
<accession>A0A401UFC0</accession>
<dbReference type="Pfam" id="PF13715">
    <property type="entry name" value="CarbopepD_reg_2"/>
    <property type="match status" value="1"/>
</dbReference>
<dbReference type="Proteomes" id="UP000288227">
    <property type="component" value="Unassembled WGS sequence"/>
</dbReference>
<keyword evidence="2" id="KW-1185">Reference proteome</keyword>
<evidence type="ECO:0000313" key="1">
    <source>
        <dbReference type="EMBL" id="GCC53583.1"/>
    </source>
</evidence>
<evidence type="ECO:0000313" key="2">
    <source>
        <dbReference type="Proteomes" id="UP000288227"/>
    </source>
</evidence>
<organism evidence="1 2">
    <name type="scientific">Chryseotalea sanaruensis</name>
    <dbReference type="NCBI Taxonomy" id="2482724"/>
    <lineage>
        <taxon>Bacteria</taxon>
        <taxon>Pseudomonadati</taxon>
        <taxon>Bacteroidota</taxon>
        <taxon>Cytophagia</taxon>
        <taxon>Cytophagales</taxon>
        <taxon>Chryseotaleaceae</taxon>
        <taxon>Chryseotalea</taxon>
    </lineage>
</organism>
<sequence length="189" mass="22151">MAGMSGVYVSIKGSAKATVTNQSGLFTLIATPVDTLIFSYLGYITLELPLFLEEDALFIRMREQTRMLQEIVIKATRLYPNEILDRTRVAPRKMDSYQALQSPFTYFSKTEKEKRKVYRYVEESNKTQTYIQVITDPVVKEIFTKDYELSEEEYYELLASFNQRYRMIQYATNPEDIMEALHAYFDAMK</sequence>
<dbReference type="EMBL" id="BHXQ01000008">
    <property type="protein sequence ID" value="GCC53583.1"/>
    <property type="molecule type" value="Genomic_DNA"/>
</dbReference>
<proteinExistence type="predicted"/>
<dbReference type="SUPFAM" id="SSF49464">
    <property type="entry name" value="Carboxypeptidase regulatory domain-like"/>
    <property type="match status" value="1"/>
</dbReference>
<dbReference type="AlphaFoldDB" id="A0A401UFC0"/>
<name>A0A401UFC0_9BACT</name>
<comment type="caution">
    <text evidence="1">The sequence shown here is derived from an EMBL/GenBank/DDBJ whole genome shotgun (WGS) entry which is preliminary data.</text>
</comment>